<evidence type="ECO:0000313" key="6">
    <source>
        <dbReference type="Proteomes" id="UP000276055"/>
    </source>
</evidence>
<dbReference type="GO" id="GO:0005737">
    <property type="term" value="C:cytoplasm"/>
    <property type="evidence" value="ECO:0007669"/>
    <property type="project" value="TreeGrafter"/>
</dbReference>
<feature type="domain" description="N-acetyltransferase" evidence="4">
    <location>
        <begin position="12"/>
        <end position="174"/>
    </location>
</feature>
<keyword evidence="1 5" id="KW-0808">Transferase</keyword>
<comment type="caution">
    <text evidence="5">The sequence shown here is derived from an EMBL/GenBank/DDBJ whole genome shotgun (WGS) entry which is preliminary data.</text>
</comment>
<gene>
    <name evidence="5" type="ORF">C8D78_1327</name>
</gene>
<dbReference type="PANTHER" id="PTHR43792:SF8">
    <property type="entry name" value="[RIBOSOMAL PROTEIN US5]-ALANINE N-ACETYLTRANSFERASE"/>
    <property type="match status" value="1"/>
</dbReference>
<dbReference type="InterPro" id="IPR016181">
    <property type="entry name" value="Acyl_CoA_acyltransferase"/>
</dbReference>
<organism evidence="5 6">
    <name type="scientific">Arthrobacter oryzae</name>
    <dbReference type="NCBI Taxonomy" id="409290"/>
    <lineage>
        <taxon>Bacteria</taxon>
        <taxon>Bacillati</taxon>
        <taxon>Actinomycetota</taxon>
        <taxon>Actinomycetes</taxon>
        <taxon>Micrococcales</taxon>
        <taxon>Micrococcaceae</taxon>
        <taxon>Arthrobacter</taxon>
    </lineage>
</organism>
<keyword evidence="2" id="KW-0012">Acyltransferase</keyword>
<evidence type="ECO:0000256" key="2">
    <source>
        <dbReference type="ARBA" id="ARBA00023315"/>
    </source>
</evidence>
<reference evidence="5 6" key="1">
    <citation type="submission" date="2018-10" db="EMBL/GenBank/DDBJ databases">
        <title>Genomic Encyclopedia of Type Strains, Phase IV (KMG-IV): sequencing the most valuable type-strain genomes for metagenomic binning, comparative biology and taxonomic classification.</title>
        <authorList>
            <person name="Goeker M."/>
        </authorList>
    </citation>
    <scope>NUCLEOTIDE SEQUENCE [LARGE SCALE GENOMIC DNA]</scope>
    <source>
        <strain evidence="5 6">DSM 25586</strain>
    </source>
</reference>
<dbReference type="GO" id="GO:0008999">
    <property type="term" value="F:protein-N-terminal-alanine acetyltransferase activity"/>
    <property type="evidence" value="ECO:0007669"/>
    <property type="project" value="TreeGrafter"/>
</dbReference>
<dbReference type="SUPFAM" id="SSF55729">
    <property type="entry name" value="Acyl-CoA N-acyltransferases (Nat)"/>
    <property type="match status" value="1"/>
</dbReference>
<dbReference type="PANTHER" id="PTHR43792">
    <property type="entry name" value="GNAT FAMILY, PUTATIVE (AFU_ORTHOLOGUE AFUA_3G00765)-RELATED-RELATED"/>
    <property type="match status" value="1"/>
</dbReference>
<dbReference type="Proteomes" id="UP000276055">
    <property type="component" value="Unassembled WGS sequence"/>
</dbReference>
<dbReference type="EMBL" id="RBIR01000002">
    <property type="protein sequence ID" value="RKR20686.1"/>
    <property type="molecule type" value="Genomic_DNA"/>
</dbReference>
<evidence type="ECO:0000259" key="4">
    <source>
        <dbReference type="PROSITE" id="PS51186"/>
    </source>
</evidence>
<keyword evidence="5" id="KW-0687">Ribonucleoprotein</keyword>
<dbReference type="CDD" id="cd04301">
    <property type="entry name" value="NAT_SF"/>
    <property type="match status" value="1"/>
</dbReference>
<dbReference type="Gene3D" id="3.40.630.30">
    <property type="match status" value="1"/>
</dbReference>
<evidence type="ECO:0000256" key="3">
    <source>
        <dbReference type="ARBA" id="ARBA00038502"/>
    </source>
</evidence>
<comment type="similarity">
    <text evidence="3">Belongs to the acetyltransferase family. RimJ subfamily.</text>
</comment>
<dbReference type="PROSITE" id="PS51186">
    <property type="entry name" value="GNAT"/>
    <property type="match status" value="1"/>
</dbReference>
<name>A0A495EWH2_9MICC</name>
<keyword evidence="5" id="KW-0689">Ribosomal protein</keyword>
<sequence>MTENSTALTGTVRVRVLHRSDAPRLAEAYQRNREHLAPWEPLRAEEFFTAEGQAASIESKLGLFIAGSDVPWVLMDGARVVGVLNLSGIVRGPFLSAHLGYWVDKDMTGRGIGSSALDFAIQTARTELGLHRLQAATLPHNAASQKILKRAGFEEIGLAPEYLRIAGSWQDHVLFQRILF</sequence>
<proteinExistence type="inferred from homology"/>
<dbReference type="Pfam" id="PF13302">
    <property type="entry name" value="Acetyltransf_3"/>
    <property type="match status" value="1"/>
</dbReference>
<protein>
    <submittedName>
        <fullName evidence="5">[SSU ribosomal protein S5P]-alanine acetyltransferase</fullName>
    </submittedName>
</protein>
<dbReference type="InterPro" id="IPR000182">
    <property type="entry name" value="GNAT_dom"/>
</dbReference>
<evidence type="ECO:0000256" key="1">
    <source>
        <dbReference type="ARBA" id="ARBA00022679"/>
    </source>
</evidence>
<accession>A0A495EWH2</accession>
<dbReference type="RefSeq" id="WP_120951289.1">
    <property type="nucleotide sequence ID" value="NZ_RBIR01000002.1"/>
</dbReference>
<dbReference type="AlphaFoldDB" id="A0A495EWH2"/>
<dbReference type="GO" id="GO:0005840">
    <property type="term" value="C:ribosome"/>
    <property type="evidence" value="ECO:0007669"/>
    <property type="project" value="UniProtKB-KW"/>
</dbReference>
<evidence type="ECO:0000313" key="5">
    <source>
        <dbReference type="EMBL" id="RKR20686.1"/>
    </source>
</evidence>
<dbReference type="OrthoDB" id="5242221at2"/>
<dbReference type="InterPro" id="IPR051531">
    <property type="entry name" value="N-acetyltransferase"/>
</dbReference>